<accession>A0A8K0WDR3</accession>
<organism evidence="2 3">
    <name type="scientific">Fusarium tricinctum</name>
    <dbReference type="NCBI Taxonomy" id="61284"/>
    <lineage>
        <taxon>Eukaryota</taxon>
        <taxon>Fungi</taxon>
        <taxon>Dikarya</taxon>
        <taxon>Ascomycota</taxon>
        <taxon>Pezizomycotina</taxon>
        <taxon>Sordariomycetes</taxon>
        <taxon>Hypocreomycetidae</taxon>
        <taxon>Hypocreales</taxon>
        <taxon>Nectriaceae</taxon>
        <taxon>Fusarium</taxon>
        <taxon>Fusarium tricinctum species complex</taxon>
    </lineage>
</organism>
<dbReference type="Proteomes" id="UP000813427">
    <property type="component" value="Unassembled WGS sequence"/>
</dbReference>
<evidence type="ECO:0000256" key="1">
    <source>
        <dbReference type="SAM" id="MobiDB-lite"/>
    </source>
</evidence>
<dbReference type="InterPro" id="IPR052635">
    <property type="entry name" value="Sec_Metab_Biosynth_Reg"/>
</dbReference>
<dbReference type="PANTHER" id="PTHR39607">
    <property type="entry name" value="XANTHOCILLIN BIOSYNTHESIS CLUSTER TRANSCRIPTION FACTOR XANC-RELATED"/>
    <property type="match status" value="1"/>
</dbReference>
<feature type="region of interest" description="Disordered" evidence="1">
    <location>
        <begin position="32"/>
        <end position="120"/>
    </location>
</feature>
<evidence type="ECO:0000313" key="3">
    <source>
        <dbReference type="Proteomes" id="UP000813427"/>
    </source>
</evidence>
<keyword evidence="3" id="KW-1185">Reference proteome</keyword>
<evidence type="ECO:0008006" key="4">
    <source>
        <dbReference type="Google" id="ProtNLM"/>
    </source>
</evidence>
<sequence length="425" mass="47107">MAPTSSNPGLYSLPDRNEVQLSAEDDWTRVKGRKEKRRVQNRVAQRSYRSRMKTRLEELQSQLQTYERQKSKGEVEGRDTSPSSPPPSSSAACLHLHSTPPSEHNPGKNNTKSNSIESASLSAPTNVVGAMDPNQYAQAIDQLSREIDLIGNEDSQWFGDSTSLLQHREASSYIQPSISTPPLSIDQSPPMPAYMPEGFSNPNTGPASLSQSILQDFHRFQIQLLAKINKHPEAAAMTRSDNTEELLEAAIAGLEALGFTSVDSFAETYYNSNFDESSLLAGEQSMSRKRRLPRMLSQVLDSAQSWDPWDRRGLNEEVFRTAESLLLAEGKNLDEISLEASINSVIQAAQCSGKATPPQQNATEIKKVLQNELPNLWPMMMALTSGNRTFRQGDRSNLVLAAIIILNCSSKIPKEKLLEFLDVCL</sequence>
<dbReference type="OrthoDB" id="5079547at2759"/>
<dbReference type="PANTHER" id="PTHR39607:SF1">
    <property type="entry name" value="B-ZIP TRANSCRIPTION FACTOR (EUROFUNG)"/>
    <property type="match status" value="1"/>
</dbReference>
<feature type="compositionally biased region" description="Polar residues" evidence="1">
    <location>
        <begin position="99"/>
        <end position="120"/>
    </location>
</feature>
<dbReference type="CDD" id="cd14688">
    <property type="entry name" value="bZIP_YAP"/>
    <property type="match status" value="1"/>
</dbReference>
<dbReference type="SUPFAM" id="SSF57959">
    <property type="entry name" value="Leucine zipper domain"/>
    <property type="match status" value="1"/>
</dbReference>
<proteinExistence type="predicted"/>
<dbReference type="Gene3D" id="1.20.5.170">
    <property type="match status" value="1"/>
</dbReference>
<evidence type="ECO:0000313" key="2">
    <source>
        <dbReference type="EMBL" id="KAH7246728.1"/>
    </source>
</evidence>
<name>A0A8K0WDR3_9HYPO</name>
<dbReference type="AlphaFoldDB" id="A0A8K0WDR3"/>
<comment type="caution">
    <text evidence="2">The sequence shown here is derived from an EMBL/GenBank/DDBJ whole genome shotgun (WGS) entry which is preliminary data.</text>
</comment>
<reference evidence="2" key="1">
    <citation type="journal article" date="2021" name="Nat. Commun.">
        <title>Genetic determinants of endophytism in the Arabidopsis root mycobiome.</title>
        <authorList>
            <person name="Mesny F."/>
            <person name="Miyauchi S."/>
            <person name="Thiergart T."/>
            <person name="Pickel B."/>
            <person name="Atanasova L."/>
            <person name="Karlsson M."/>
            <person name="Huettel B."/>
            <person name="Barry K.W."/>
            <person name="Haridas S."/>
            <person name="Chen C."/>
            <person name="Bauer D."/>
            <person name="Andreopoulos W."/>
            <person name="Pangilinan J."/>
            <person name="LaButti K."/>
            <person name="Riley R."/>
            <person name="Lipzen A."/>
            <person name="Clum A."/>
            <person name="Drula E."/>
            <person name="Henrissat B."/>
            <person name="Kohler A."/>
            <person name="Grigoriev I.V."/>
            <person name="Martin F.M."/>
            <person name="Hacquard S."/>
        </authorList>
    </citation>
    <scope>NUCLEOTIDE SEQUENCE</scope>
    <source>
        <strain evidence="2">MPI-SDFR-AT-0068</strain>
    </source>
</reference>
<dbReference type="GO" id="GO:0003700">
    <property type="term" value="F:DNA-binding transcription factor activity"/>
    <property type="evidence" value="ECO:0007669"/>
    <property type="project" value="InterPro"/>
</dbReference>
<feature type="compositionally biased region" description="Basic and acidic residues" evidence="1">
    <location>
        <begin position="67"/>
        <end position="79"/>
    </location>
</feature>
<protein>
    <recommendedName>
        <fullName evidence="4">BZIP domain-containing protein</fullName>
    </recommendedName>
</protein>
<dbReference type="InterPro" id="IPR046347">
    <property type="entry name" value="bZIP_sf"/>
</dbReference>
<gene>
    <name evidence="2" type="ORF">BKA59DRAFT_398320</name>
</gene>
<dbReference type="EMBL" id="JAGPXF010000004">
    <property type="protein sequence ID" value="KAH7246728.1"/>
    <property type="molecule type" value="Genomic_DNA"/>
</dbReference>